<dbReference type="Proteomes" id="UP000332933">
    <property type="component" value="Unassembled WGS sequence"/>
</dbReference>
<dbReference type="AlphaFoldDB" id="A0A485K304"/>
<dbReference type="SUPFAM" id="SSF64268">
    <property type="entry name" value="PX domain"/>
    <property type="match status" value="1"/>
</dbReference>
<sequence length="145" mass="16515">MHIKKWAHTGSFVEFTVLVVVHGATTKEFDPSRVFTIHKRFAQFAALHKSLVALGLALPNMPTVDLWTNVMIKLTPDACLDERRQQLQKILDRIAQSPEVQRTDAYQEFIATNVAPTNYTSLRDVHHVPHMGSPDLVRLIRMESD</sequence>
<dbReference type="EMBL" id="VJMH01000027">
    <property type="protein sequence ID" value="KAF0720161.1"/>
    <property type="molecule type" value="Genomic_DNA"/>
</dbReference>
<dbReference type="PROSITE" id="PS50195">
    <property type="entry name" value="PX"/>
    <property type="match status" value="1"/>
</dbReference>
<dbReference type="InterPro" id="IPR001683">
    <property type="entry name" value="PX_dom"/>
</dbReference>
<evidence type="ECO:0000313" key="4">
    <source>
        <dbReference type="Proteomes" id="UP000332933"/>
    </source>
</evidence>
<evidence type="ECO:0000313" key="3">
    <source>
        <dbReference type="EMBL" id="VFT77741.1"/>
    </source>
</evidence>
<organism evidence="3 4">
    <name type="scientific">Aphanomyces stellatus</name>
    <dbReference type="NCBI Taxonomy" id="120398"/>
    <lineage>
        <taxon>Eukaryota</taxon>
        <taxon>Sar</taxon>
        <taxon>Stramenopiles</taxon>
        <taxon>Oomycota</taxon>
        <taxon>Saprolegniomycetes</taxon>
        <taxon>Saprolegniales</taxon>
        <taxon>Verrucalvaceae</taxon>
        <taxon>Aphanomyces</taxon>
    </lineage>
</organism>
<dbReference type="Pfam" id="PF00787">
    <property type="entry name" value="PX"/>
    <property type="match status" value="1"/>
</dbReference>
<name>A0A485K304_9STRA</name>
<dbReference type="EMBL" id="CAADRA010000027">
    <property type="protein sequence ID" value="VFT77741.1"/>
    <property type="molecule type" value="Genomic_DNA"/>
</dbReference>
<dbReference type="OrthoDB" id="93876at2759"/>
<accession>A0A485K304</accession>
<evidence type="ECO:0000259" key="1">
    <source>
        <dbReference type="PROSITE" id="PS50195"/>
    </source>
</evidence>
<reference evidence="2" key="2">
    <citation type="submission" date="2019-06" db="EMBL/GenBank/DDBJ databases">
        <title>Genomics analysis of Aphanomyces spp. identifies a new class of oomycete effector associated with host adaptation.</title>
        <authorList>
            <person name="Gaulin E."/>
        </authorList>
    </citation>
    <scope>NUCLEOTIDE SEQUENCE</scope>
    <source>
        <strain evidence="2">CBS 578.67</strain>
    </source>
</reference>
<proteinExistence type="predicted"/>
<dbReference type="CDD" id="cd06093">
    <property type="entry name" value="PX_domain"/>
    <property type="match status" value="1"/>
</dbReference>
<feature type="domain" description="PX" evidence="1">
    <location>
        <begin position="1"/>
        <end position="117"/>
    </location>
</feature>
<keyword evidence="4" id="KW-1185">Reference proteome</keyword>
<gene>
    <name evidence="3" type="primary">Aste57867_516</name>
    <name evidence="2" type="ORF">As57867_000515</name>
    <name evidence="3" type="ORF">ASTE57867_516</name>
</gene>
<dbReference type="Gene3D" id="3.30.1520.10">
    <property type="entry name" value="Phox-like domain"/>
    <property type="match status" value="1"/>
</dbReference>
<reference evidence="3 4" key="1">
    <citation type="submission" date="2019-03" db="EMBL/GenBank/DDBJ databases">
        <authorList>
            <person name="Gaulin E."/>
            <person name="Dumas B."/>
        </authorList>
    </citation>
    <scope>NUCLEOTIDE SEQUENCE [LARGE SCALE GENOMIC DNA]</scope>
    <source>
        <strain evidence="3">CBS 568.67</strain>
    </source>
</reference>
<evidence type="ECO:0000313" key="2">
    <source>
        <dbReference type="EMBL" id="KAF0720161.1"/>
    </source>
</evidence>
<dbReference type="GO" id="GO:0035091">
    <property type="term" value="F:phosphatidylinositol binding"/>
    <property type="evidence" value="ECO:0007669"/>
    <property type="project" value="InterPro"/>
</dbReference>
<protein>
    <submittedName>
        <fullName evidence="3">Aste57867_516 protein</fullName>
    </submittedName>
</protein>
<dbReference type="InterPro" id="IPR036871">
    <property type="entry name" value="PX_dom_sf"/>
</dbReference>